<gene>
    <name evidence="2" type="ORF">BH720_11165</name>
</gene>
<feature type="region of interest" description="Disordered" evidence="1">
    <location>
        <begin position="91"/>
        <end position="121"/>
    </location>
</feature>
<dbReference type="RefSeq" id="WP_069967267.1">
    <property type="nucleotide sequence ID" value="NZ_CM124774.1"/>
</dbReference>
<sequence length="121" mass="13717">MAFFDNFTAAIRQKWLDYYQTNRPWLILQMEVRSEVTPDGGRRPVSSLLLGVVNALEPKLGNLMVPFFKLNSDEDALVEVLGLNFDPEKELNKQSSVPVSSISTPENETRLLPDSQESNDF</sequence>
<evidence type="ECO:0000313" key="2">
    <source>
        <dbReference type="EMBL" id="OEJ75267.1"/>
    </source>
</evidence>
<dbReference type="STRING" id="1781255.BH720_11165"/>
<evidence type="ECO:0000256" key="1">
    <source>
        <dbReference type="SAM" id="MobiDB-lite"/>
    </source>
</evidence>
<feature type="compositionally biased region" description="Polar residues" evidence="1">
    <location>
        <begin position="93"/>
        <end position="106"/>
    </location>
</feature>
<protein>
    <recommendedName>
        <fullName evidence="3">DUF5331 domain-containing protein</fullName>
    </recommendedName>
</protein>
<reference evidence="2" key="1">
    <citation type="submission" date="2016-09" db="EMBL/GenBank/DDBJ databases">
        <title>Draft genome of thermotolerant cyanobacterium Desertifilum sp. strain IPPAS B-1220.</title>
        <authorList>
            <person name="Sinetova M.A."/>
            <person name="Bolakhan K."/>
            <person name="Zayadan B.K."/>
            <person name="Mironov K.S."/>
            <person name="Ustinova V."/>
            <person name="Kupriyanova E.V."/>
            <person name="Sidorov R.A."/>
            <person name="Skrypnik A.N."/>
            <person name="Gogoleva N.E."/>
            <person name="Gogolev Y.V."/>
            <person name="Los D.A."/>
        </authorList>
    </citation>
    <scope>NUCLEOTIDE SEQUENCE [LARGE SCALE GENOMIC DNA]</scope>
    <source>
        <strain evidence="2">IPPAS B-1220</strain>
    </source>
</reference>
<dbReference type="InterPro" id="IPR020346">
    <property type="entry name" value="Uncharacterised_15.3kDa"/>
</dbReference>
<dbReference type="AlphaFoldDB" id="A0A1E5QL17"/>
<organism evidence="2">
    <name type="scientific">Desertifilum tharense IPPAS B-1220</name>
    <dbReference type="NCBI Taxonomy" id="1781255"/>
    <lineage>
        <taxon>Bacteria</taxon>
        <taxon>Bacillati</taxon>
        <taxon>Cyanobacteriota</taxon>
        <taxon>Cyanophyceae</taxon>
        <taxon>Desertifilales</taxon>
        <taxon>Desertifilaceae</taxon>
        <taxon>Desertifilum</taxon>
    </lineage>
</organism>
<proteinExistence type="predicted"/>
<name>A0A1E5QL17_9CYAN</name>
<accession>A0A1E5QL17</accession>
<dbReference type="Pfam" id="PF17265">
    <property type="entry name" value="DUF5331"/>
    <property type="match status" value="1"/>
</dbReference>
<evidence type="ECO:0008006" key="3">
    <source>
        <dbReference type="Google" id="ProtNLM"/>
    </source>
</evidence>
<dbReference type="EMBL" id="MJGC01000053">
    <property type="protein sequence ID" value="OEJ75267.1"/>
    <property type="molecule type" value="Genomic_DNA"/>
</dbReference>
<dbReference type="OrthoDB" id="512100at2"/>
<comment type="caution">
    <text evidence="2">The sequence shown here is derived from an EMBL/GenBank/DDBJ whole genome shotgun (WGS) entry which is preliminary data.</text>
</comment>